<sequence>MQSGEDILGLLIASDELLMEELFKHVQDYLFEKHICWIQQNFIFVLHTVFKLSSCKNLQEYCLGSICADPEPFITSKNFLLLDKNKDYKFNKKSDIYSVG</sequence>
<proteinExistence type="predicted"/>
<accession>A0A9N9I2R1</accession>
<dbReference type="Proteomes" id="UP000789375">
    <property type="component" value="Unassembled WGS sequence"/>
</dbReference>
<name>A0A9N9I2R1_FUNMO</name>
<dbReference type="AlphaFoldDB" id="A0A9N9I2R1"/>
<evidence type="ECO:0000313" key="2">
    <source>
        <dbReference type="Proteomes" id="UP000789375"/>
    </source>
</evidence>
<comment type="caution">
    <text evidence="1">The sequence shown here is derived from an EMBL/GenBank/DDBJ whole genome shotgun (WGS) entry which is preliminary data.</text>
</comment>
<evidence type="ECO:0000313" key="1">
    <source>
        <dbReference type="EMBL" id="CAG8718794.1"/>
    </source>
</evidence>
<keyword evidence="2" id="KW-1185">Reference proteome</keyword>
<reference evidence="1" key="1">
    <citation type="submission" date="2021-06" db="EMBL/GenBank/DDBJ databases">
        <authorList>
            <person name="Kallberg Y."/>
            <person name="Tangrot J."/>
            <person name="Rosling A."/>
        </authorList>
    </citation>
    <scope>NUCLEOTIDE SEQUENCE</scope>
    <source>
        <strain evidence="1">87-6 pot B 2015</strain>
    </source>
</reference>
<feature type="non-terminal residue" evidence="1">
    <location>
        <position position="100"/>
    </location>
</feature>
<organism evidence="1 2">
    <name type="scientific">Funneliformis mosseae</name>
    <name type="common">Endomycorrhizal fungus</name>
    <name type="synonym">Glomus mosseae</name>
    <dbReference type="NCBI Taxonomy" id="27381"/>
    <lineage>
        <taxon>Eukaryota</taxon>
        <taxon>Fungi</taxon>
        <taxon>Fungi incertae sedis</taxon>
        <taxon>Mucoromycota</taxon>
        <taxon>Glomeromycotina</taxon>
        <taxon>Glomeromycetes</taxon>
        <taxon>Glomerales</taxon>
        <taxon>Glomeraceae</taxon>
        <taxon>Funneliformis</taxon>
    </lineage>
</organism>
<protein>
    <submittedName>
        <fullName evidence="1">3178_t:CDS:1</fullName>
    </submittedName>
</protein>
<gene>
    <name evidence="1" type="ORF">FMOSSE_LOCUS14840</name>
</gene>
<dbReference type="EMBL" id="CAJVPP010012755">
    <property type="protein sequence ID" value="CAG8718794.1"/>
    <property type="molecule type" value="Genomic_DNA"/>
</dbReference>